<dbReference type="RefSeq" id="WP_289456058.1">
    <property type="nucleotide sequence ID" value="NZ_JAUCGQ010000002.1"/>
</dbReference>
<dbReference type="InterPro" id="IPR050428">
    <property type="entry name" value="TCS_sensor_his_kinase"/>
</dbReference>
<evidence type="ECO:0000256" key="2">
    <source>
        <dbReference type="ARBA" id="ARBA00004236"/>
    </source>
</evidence>
<comment type="catalytic activity">
    <reaction evidence="1">
        <text>ATP + protein L-histidine = ADP + protein N-phospho-L-histidine.</text>
        <dbReference type="EC" id="2.7.13.3"/>
    </reaction>
</comment>
<evidence type="ECO:0000256" key="3">
    <source>
        <dbReference type="ARBA" id="ARBA00012438"/>
    </source>
</evidence>
<dbReference type="CDD" id="cd00082">
    <property type="entry name" value="HisKA"/>
    <property type="match status" value="1"/>
</dbReference>
<dbReference type="CDD" id="cd06225">
    <property type="entry name" value="HAMP"/>
    <property type="match status" value="1"/>
</dbReference>
<dbReference type="CDD" id="cd00075">
    <property type="entry name" value="HATPase"/>
    <property type="match status" value="1"/>
</dbReference>
<evidence type="ECO:0000313" key="17">
    <source>
        <dbReference type="Proteomes" id="UP001529338"/>
    </source>
</evidence>
<dbReference type="SUPFAM" id="SSF158472">
    <property type="entry name" value="HAMP domain-like"/>
    <property type="match status" value="1"/>
</dbReference>
<reference evidence="16 17" key="1">
    <citation type="submission" date="2023-06" db="EMBL/GenBank/DDBJ databases">
        <title>Cellulomonas sp. MW4 Whole genome sequence.</title>
        <authorList>
            <person name="Park S."/>
        </authorList>
    </citation>
    <scope>NUCLEOTIDE SEQUENCE [LARGE SCALE GENOMIC DNA]</scope>
    <source>
        <strain evidence="16 17">MW4</strain>
    </source>
</reference>
<evidence type="ECO:0000256" key="1">
    <source>
        <dbReference type="ARBA" id="ARBA00000085"/>
    </source>
</evidence>
<dbReference type="Gene3D" id="3.30.565.10">
    <property type="entry name" value="Histidine kinase-like ATPase, C-terminal domain"/>
    <property type="match status" value="1"/>
</dbReference>
<keyword evidence="6 12" id="KW-0812">Transmembrane</keyword>
<keyword evidence="10 12" id="KW-0472">Membrane</keyword>
<evidence type="ECO:0000256" key="8">
    <source>
        <dbReference type="ARBA" id="ARBA00022989"/>
    </source>
</evidence>
<feature type="domain" description="Histidine kinase" evidence="14">
    <location>
        <begin position="242"/>
        <end position="447"/>
    </location>
</feature>
<protein>
    <recommendedName>
        <fullName evidence="3">histidine kinase</fullName>
        <ecNumber evidence="3">2.7.13.3</ecNumber>
    </recommendedName>
</protein>
<keyword evidence="9" id="KW-0902">Two-component regulatory system</keyword>
<evidence type="ECO:0000256" key="9">
    <source>
        <dbReference type="ARBA" id="ARBA00023012"/>
    </source>
</evidence>
<feature type="transmembrane region" description="Helical" evidence="12">
    <location>
        <begin position="157"/>
        <end position="180"/>
    </location>
</feature>
<dbReference type="Proteomes" id="UP001529338">
    <property type="component" value="Unassembled WGS sequence"/>
</dbReference>
<keyword evidence="5" id="KW-0808">Transferase</keyword>
<dbReference type="Pfam" id="PF02518">
    <property type="entry name" value="HATPase_c"/>
    <property type="match status" value="1"/>
</dbReference>
<proteinExistence type="predicted"/>
<evidence type="ECO:0000256" key="7">
    <source>
        <dbReference type="ARBA" id="ARBA00022777"/>
    </source>
</evidence>
<dbReference type="InterPro" id="IPR005467">
    <property type="entry name" value="His_kinase_dom"/>
</dbReference>
<dbReference type="InterPro" id="IPR036097">
    <property type="entry name" value="HisK_dim/P_sf"/>
</dbReference>
<keyword evidence="7 16" id="KW-0418">Kinase</keyword>
<feature type="signal peptide" evidence="13">
    <location>
        <begin position="1"/>
        <end position="24"/>
    </location>
</feature>
<keyword evidence="17" id="KW-1185">Reference proteome</keyword>
<dbReference type="SUPFAM" id="SSF47384">
    <property type="entry name" value="Homodimeric domain of signal transducing histidine kinase"/>
    <property type="match status" value="1"/>
</dbReference>
<evidence type="ECO:0000256" key="4">
    <source>
        <dbReference type="ARBA" id="ARBA00022553"/>
    </source>
</evidence>
<evidence type="ECO:0000256" key="11">
    <source>
        <dbReference type="SAM" id="MobiDB-lite"/>
    </source>
</evidence>
<evidence type="ECO:0000256" key="13">
    <source>
        <dbReference type="SAM" id="SignalP"/>
    </source>
</evidence>
<evidence type="ECO:0000256" key="6">
    <source>
        <dbReference type="ARBA" id="ARBA00022692"/>
    </source>
</evidence>
<feature type="domain" description="HAMP" evidence="15">
    <location>
        <begin position="181"/>
        <end position="234"/>
    </location>
</feature>
<dbReference type="PANTHER" id="PTHR45436:SF5">
    <property type="entry name" value="SENSOR HISTIDINE KINASE TRCS"/>
    <property type="match status" value="1"/>
</dbReference>
<dbReference type="PRINTS" id="PR00344">
    <property type="entry name" value="BCTRLSENSOR"/>
</dbReference>
<comment type="subcellular location">
    <subcellularLocation>
        <location evidence="2">Cell membrane</location>
    </subcellularLocation>
</comment>
<dbReference type="InterPro" id="IPR036890">
    <property type="entry name" value="HATPase_C_sf"/>
</dbReference>
<evidence type="ECO:0000259" key="15">
    <source>
        <dbReference type="PROSITE" id="PS50885"/>
    </source>
</evidence>
<dbReference type="SMART" id="SM00387">
    <property type="entry name" value="HATPase_c"/>
    <property type="match status" value="1"/>
</dbReference>
<dbReference type="InterPro" id="IPR004358">
    <property type="entry name" value="Sig_transdc_His_kin-like_C"/>
</dbReference>
<evidence type="ECO:0000313" key="16">
    <source>
        <dbReference type="EMBL" id="MDM7855986.1"/>
    </source>
</evidence>
<accession>A0ABT7SIH2</accession>
<dbReference type="SUPFAM" id="SSF55874">
    <property type="entry name" value="ATPase domain of HSP90 chaperone/DNA topoisomerase II/histidine kinase"/>
    <property type="match status" value="1"/>
</dbReference>
<dbReference type="Pfam" id="PF00672">
    <property type="entry name" value="HAMP"/>
    <property type="match status" value="1"/>
</dbReference>
<comment type="caution">
    <text evidence="16">The sequence shown here is derived from an EMBL/GenBank/DDBJ whole genome shotgun (WGS) entry which is preliminary data.</text>
</comment>
<keyword evidence="8 12" id="KW-1133">Transmembrane helix</keyword>
<dbReference type="SMART" id="SM00388">
    <property type="entry name" value="HisKA"/>
    <property type="match status" value="1"/>
</dbReference>
<evidence type="ECO:0000259" key="14">
    <source>
        <dbReference type="PROSITE" id="PS50109"/>
    </source>
</evidence>
<dbReference type="Gene3D" id="1.10.287.130">
    <property type="match status" value="1"/>
</dbReference>
<dbReference type="GO" id="GO:0016301">
    <property type="term" value="F:kinase activity"/>
    <property type="evidence" value="ECO:0007669"/>
    <property type="project" value="UniProtKB-KW"/>
</dbReference>
<organism evidence="16 17">
    <name type="scientific">Cellulomonas alba</name>
    <dbReference type="NCBI Taxonomy" id="3053467"/>
    <lineage>
        <taxon>Bacteria</taxon>
        <taxon>Bacillati</taxon>
        <taxon>Actinomycetota</taxon>
        <taxon>Actinomycetes</taxon>
        <taxon>Micrococcales</taxon>
        <taxon>Cellulomonadaceae</taxon>
        <taxon>Cellulomonas</taxon>
    </lineage>
</organism>
<gene>
    <name evidence="16" type="ORF">QRT04_13700</name>
</gene>
<evidence type="ECO:0000256" key="5">
    <source>
        <dbReference type="ARBA" id="ARBA00022679"/>
    </source>
</evidence>
<feature type="region of interest" description="Disordered" evidence="11">
    <location>
        <begin position="449"/>
        <end position="502"/>
    </location>
</feature>
<dbReference type="SMART" id="SM00304">
    <property type="entry name" value="HAMP"/>
    <property type="match status" value="1"/>
</dbReference>
<keyword evidence="13" id="KW-0732">Signal</keyword>
<evidence type="ECO:0000256" key="12">
    <source>
        <dbReference type="SAM" id="Phobius"/>
    </source>
</evidence>
<dbReference type="EC" id="2.7.13.3" evidence="3"/>
<dbReference type="InterPro" id="IPR003594">
    <property type="entry name" value="HATPase_dom"/>
</dbReference>
<dbReference type="PANTHER" id="PTHR45436">
    <property type="entry name" value="SENSOR HISTIDINE KINASE YKOH"/>
    <property type="match status" value="1"/>
</dbReference>
<dbReference type="InterPro" id="IPR003661">
    <property type="entry name" value="HisK_dim/P_dom"/>
</dbReference>
<sequence>MNLRSRLGVLSAVTAAASTLAVSAALLVADARAAVPRADASLVAAAAQSDQVARAVKSRSDGPDAAIALDKPLTVGDVTLELLPSAAAAADAGTSTIAGRLTAQDVEAVRGGQAVAPDWRTVDGARYRVHLTPFGASGGMVVAVWPASAGARAERELALRLGLLVVVAALIAGLLGRAVARRALAPVARLQATAEQITATGDLGRRIPVTEADEVGRLTATVNAMLASLEVSVTAQRQLVADASHELRTPLTVLRTNLDLLAEPPALDDPEAPELVAQARRQVTELTELVADLVSLARYGRTPQAPQDVRLDEVVASVVARQGDRTDRHPVVLDLAPTVVRGEPEALQRLVSNLVANAIAWSPPGAPVTVRLRDGRLDVEDAGPGIPDADLPHVFERFYRSPAARSKPGSGLGLAIVQQVAESHRGTAGVTSSPGGSTFTVELPTVDGQATAPASDASASDEDGTARAARDAVGSTPDGRAPGSGEAGSRQPGPRADERERA</sequence>
<feature type="chain" id="PRO_5046155706" description="histidine kinase" evidence="13">
    <location>
        <begin position="25"/>
        <end position="502"/>
    </location>
</feature>
<dbReference type="InterPro" id="IPR003660">
    <property type="entry name" value="HAMP_dom"/>
</dbReference>
<dbReference type="Gene3D" id="6.10.340.10">
    <property type="match status" value="1"/>
</dbReference>
<dbReference type="EMBL" id="JAUCGQ010000002">
    <property type="protein sequence ID" value="MDM7855986.1"/>
    <property type="molecule type" value="Genomic_DNA"/>
</dbReference>
<keyword evidence="4" id="KW-0597">Phosphoprotein</keyword>
<evidence type="ECO:0000256" key="10">
    <source>
        <dbReference type="ARBA" id="ARBA00023136"/>
    </source>
</evidence>
<dbReference type="PROSITE" id="PS50109">
    <property type="entry name" value="HIS_KIN"/>
    <property type="match status" value="1"/>
</dbReference>
<name>A0ABT7SIH2_9CELL</name>
<dbReference type="PROSITE" id="PS50885">
    <property type="entry name" value="HAMP"/>
    <property type="match status" value="1"/>
</dbReference>
<dbReference type="Pfam" id="PF00512">
    <property type="entry name" value="HisKA"/>
    <property type="match status" value="1"/>
</dbReference>